<sequence>MASSRKSSTHKAVQLLHGFNDDPLKACSLVEKVTPVPGKDEVLIHMLCRPVHPSDVGAIQGHFPHFVPKKFPITIGIEGVGKISEVGENVTNVKVGQRVYPSMSKTAGADQGSWQEYVVATALGVILIPDSVSDESASQFFANPWTVYSMIETLQVPKGEYVIQSAAASVSGRMFIQLAKHKGIKTVNLVRRDSQIEELKAIGADEVINYTKEDVVDRVKQLTGGKLAYAGIDCVCGDMTQLVASSVRTSGEVLLYGFLESMVLKMECMDFVRRNVRLQGHSLAVWMQTLSPTEKQEVAQIIMGLFEKKIIHPLSGEKFPLSKFNQAIAKSQEDGHGGKVLLVNDE</sequence>
<protein>
    <recommendedName>
        <fullName evidence="3">Enoyl reductase (ER) domain-containing protein</fullName>
    </recommendedName>
</protein>
<keyword evidence="5" id="KW-1185">Reference proteome</keyword>
<organism evidence="4 5">
    <name type="scientific">Sphagnum jensenii</name>
    <dbReference type="NCBI Taxonomy" id="128206"/>
    <lineage>
        <taxon>Eukaryota</taxon>
        <taxon>Viridiplantae</taxon>
        <taxon>Streptophyta</taxon>
        <taxon>Embryophyta</taxon>
        <taxon>Bryophyta</taxon>
        <taxon>Sphagnophytina</taxon>
        <taxon>Sphagnopsida</taxon>
        <taxon>Sphagnales</taxon>
        <taxon>Sphagnaceae</taxon>
        <taxon>Sphagnum</taxon>
    </lineage>
</organism>
<dbReference type="InterPro" id="IPR013149">
    <property type="entry name" value="ADH-like_C"/>
</dbReference>
<feature type="domain" description="Enoyl reductase (ER)" evidence="3">
    <location>
        <begin position="22"/>
        <end position="342"/>
    </location>
</feature>
<dbReference type="SMART" id="SM00829">
    <property type="entry name" value="PKS_ER"/>
    <property type="match status" value="1"/>
</dbReference>
<dbReference type="PANTHER" id="PTHR48106:SF2">
    <property type="entry name" value="ZN2+-BINDING DEHYDROGENASE"/>
    <property type="match status" value="1"/>
</dbReference>
<proteinExistence type="predicted"/>
<evidence type="ECO:0000256" key="1">
    <source>
        <dbReference type="ARBA" id="ARBA00022857"/>
    </source>
</evidence>
<dbReference type="SUPFAM" id="SSF51735">
    <property type="entry name" value="NAD(P)-binding Rossmann-fold domains"/>
    <property type="match status" value="1"/>
</dbReference>
<dbReference type="Gene3D" id="3.90.180.10">
    <property type="entry name" value="Medium-chain alcohol dehydrogenases, catalytic domain"/>
    <property type="match status" value="1"/>
</dbReference>
<dbReference type="InterPro" id="IPR011032">
    <property type="entry name" value="GroES-like_sf"/>
</dbReference>
<dbReference type="Proteomes" id="UP001497444">
    <property type="component" value="Chromosome 4"/>
</dbReference>
<evidence type="ECO:0000259" key="3">
    <source>
        <dbReference type="SMART" id="SM00829"/>
    </source>
</evidence>
<dbReference type="CDD" id="cd05282">
    <property type="entry name" value="ETR_like"/>
    <property type="match status" value="1"/>
</dbReference>
<dbReference type="SUPFAM" id="SSF50129">
    <property type="entry name" value="GroES-like"/>
    <property type="match status" value="1"/>
</dbReference>
<dbReference type="Pfam" id="PF00107">
    <property type="entry name" value="ADH_zinc_N"/>
    <property type="match status" value="1"/>
</dbReference>
<dbReference type="PANTHER" id="PTHR48106">
    <property type="entry name" value="QUINONE OXIDOREDUCTASE PIG3-RELATED"/>
    <property type="match status" value="1"/>
</dbReference>
<evidence type="ECO:0000313" key="5">
    <source>
        <dbReference type="Proteomes" id="UP001497444"/>
    </source>
</evidence>
<reference evidence="4" key="1">
    <citation type="submission" date="2024-02" db="EMBL/GenBank/DDBJ databases">
        <authorList>
            <consortium name="ELIXIR-Norway"/>
            <consortium name="Elixir Norway"/>
        </authorList>
    </citation>
    <scope>NUCLEOTIDE SEQUENCE</scope>
</reference>
<dbReference type="InterPro" id="IPR013154">
    <property type="entry name" value="ADH-like_N"/>
</dbReference>
<name>A0ABP0WWQ6_9BRYO</name>
<evidence type="ECO:0000256" key="2">
    <source>
        <dbReference type="ARBA" id="ARBA00023002"/>
    </source>
</evidence>
<dbReference type="Gene3D" id="3.40.50.720">
    <property type="entry name" value="NAD(P)-binding Rossmann-like Domain"/>
    <property type="match status" value="1"/>
</dbReference>
<keyword evidence="2" id="KW-0560">Oxidoreductase</keyword>
<evidence type="ECO:0000313" key="4">
    <source>
        <dbReference type="EMBL" id="CAK9271293.1"/>
    </source>
</evidence>
<dbReference type="Pfam" id="PF08240">
    <property type="entry name" value="ADH_N"/>
    <property type="match status" value="1"/>
</dbReference>
<dbReference type="InterPro" id="IPR036291">
    <property type="entry name" value="NAD(P)-bd_dom_sf"/>
</dbReference>
<accession>A0ABP0WWQ6</accession>
<dbReference type="EMBL" id="OZ020099">
    <property type="protein sequence ID" value="CAK9271293.1"/>
    <property type="molecule type" value="Genomic_DNA"/>
</dbReference>
<gene>
    <name evidence="4" type="ORF">CSSPJE1EN1_LOCUS16771</name>
</gene>
<dbReference type="InterPro" id="IPR020843">
    <property type="entry name" value="ER"/>
</dbReference>
<keyword evidence="1" id="KW-0521">NADP</keyword>